<sequence length="53" mass="6194">MLLCCVFFFSIFLFNFYFPTEHLQIDIENLSFASTSVEGIYVDDPSEISRSFI</sequence>
<feature type="chain" id="PRO_5043463740" evidence="1">
    <location>
        <begin position="23"/>
        <end position="53"/>
    </location>
</feature>
<proteinExistence type="predicted"/>
<dbReference type="Proteomes" id="UP001443914">
    <property type="component" value="Unassembled WGS sequence"/>
</dbReference>
<organism evidence="2 3">
    <name type="scientific">Saponaria officinalis</name>
    <name type="common">Common soapwort</name>
    <name type="synonym">Lychnis saponaria</name>
    <dbReference type="NCBI Taxonomy" id="3572"/>
    <lineage>
        <taxon>Eukaryota</taxon>
        <taxon>Viridiplantae</taxon>
        <taxon>Streptophyta</taxon>
        <taxon>Embryophyta</taxon>
        <taxon>Tracheophyta</taxon>
        <taxon>Spermatophyta</taxon>
        <taxon>Magnoliopsida</taxon>
        <taxon>eudicotyledons</taxon>
        <taxon>Gunneridae</taxon>
        <taxon>Pentapetalae</taxon>
        <taxon>Caryophyllales</taxon>
        <taxon>Caryophyllaceae</taxon>
        <taxon>Caryophylleae</taxon>
        <taxon>Saponaria</taxon>
    </lineage>
</organism>
<protein>
    <submittedName>
        <fullName evidence="2">Uncharacterized protein</fullName>
    </submittedName>
</protein>
<evidence type="ECO:0000313" key="3">
    <source>
        <dbReference type="Proteomes" id="UP001443914"/>
    </source>
</evidence>
<accession>A0AAW1NGC8</accession>
<feature type="signal peptide" evidence="1">
    <location>
        <begin position="1"/>
        <end position="22"/>
    </location>
</feature>
<dbReference type="AlphaFoldDB" id="A0AAW1NGC8"/>
<evidence type="ECO:0000256" key="1">
    <source>
        <dbReference type="SAM" id="SignalP"/>
    </source>
</evidence>
<comment type="caution">
    <text evidence="2">The sequence shown here is derived from an EMBL/GenBank/DDBJ whole genome shotgun (WGS) entry which is preliminary data.</text>
</comment>
<keyword evidence="3" id="KW-1185">Reference proteome</keyword>
<dbReference type="EMBL" id="JBDFQZ010000001">
    <property type="protein sequence ID" value="KAK9758213.1"/>
    <property type="molecule type" value="Genomic_DNA"/>
</dbReference>
<evidence type="ECO:0000313" key="2">
    <source>
        <dbReference type="EMBL" id="KAK9758213.1"/>
    </source>
</evidence>
<reference evidence="2" key="1">
    <citation type="submission" date="2024-03" db="EMBL/GenBank/DDBJ databases">
        <title>WGS assembly of Saponaria officinalis var. Norfolk2.</title>
        <authorList>
            <person name="Jenkins J."/>
            <person name="Shu S."/>
            <person name="Grimwood J."/>
            <person name="Barry K."/>
            <person name="Goodstein D."/>
            <person name="Schmutz J."/>
            <person name="Leebens-Mack J."/>
            <person name="Osbourn A."/>
        </authorList>
    </citation>
    <scope>NUCLEOTIDE SEQUENCE [LARGE SCALE GENOMIC DNA]</scope>
    <source>
        <strain evidence="2">JIC</strain>
    </source>
</reference>
<keyword evidence="1" id="KW-0732">Signal</keyword>
<gene>
    <name evidence="2" type="ORF">RND81_01G215900</name>
</gene>
<name>A0AAW1NGC8_SAPOF</name>